<comment type="caution">
    <text evidence="2">The sequence shown here is derived from an EMBL/GenBank/DDBJ whole genome shotgun (WGS) entry which is preliminary data.</text>
</comment>
<name>A0AAD6WTL9_9AGAR</name>
<feature type="compositionally biased region" description="Polar residues" evidence="1">
    <location>
        <begin position="64"/>
        <end position="79"/>
    </location>
</feature>
<feature type="compositionally biased region" description="Basic and acidic residues" evidence="1">
    <location>
        <begin position="27"/>
        <end position="40"/>
    </location>
</feature>
<proteinExistence type="predicted"/>
<dbReference type="EMBL" id="JARJCM010000162">
    <property type="protein sequence ID" value="KAJ7024892.1"/>
    <property type="molecule type" value="Genomic_DNA"/>
</dbReference>
<feature type="region of interest" description="Disordered" evidence="1">
    <location>
        <begin position="1"/>
        <end position="40"/>
    </location>
</feature>
<protein>
    <submittedName>
        <fullName evidence="2">Uncharacterized protein</fullName>
    </submittedName>
</protein>
<feature type="region of interest" description="Disordered" evidence="1">
    <location>
        <begin position="62"/>
        <end position="103"/>
    </location>
</feature>
<feature type="compositionally biased region" description="Basic and acidic residues" evidence="1">
    <location>
        <begin position="1"/>
        <end position="18"/>
    </location>
</feature>
<dbReference type="AlphaFoldDB" id="A0AAD6WTL9"/>
<evidence type="ECO:0000313" key="2">
    <source>
        <dbReference type="EMBL" id="KAJ7024892.1"/>
    </source>
</evidence>
<keyword evidence="3" id="KW-1185">Reference proteome</keyword>
<evidence type="ECO:0000313" key="3">
    <source>
        <dbReference type="Proteomes" id="UP001218188"/>
    </source>
</evidence>
<gene>
    <name evidence="2" type="ORF">C8F04DRAFT_1239411</name>
</gene>
<feature type="compositionally biased region" description="Basic and acidic residues" evidence="1">
    <location>
        <begin position="85"/>
        <end position="101"/>
    </location>
</feature>
<dbReference type="Proteomes" id="UP001218188">
    <property type="component" value="Unassembled WGS sequence"/>
</dbReference>
<accession>A0AAD6WTL9</accession>
<reference evidence="2" key="1">
    <citation type="submission" date="2023-03" db="EMBL/GenBank/DDBJ databases">
        <title>Massive genome expansion in bonnet fungi (Mycena s.s.) driven by repeated elements and novel gene families across ecological guilds.</title>
        <authorList>
            <consortium name="Lawrence Berkeley National Laboratory"/>
            <person name="Harder C.B."/>
            <person name="Miyauchi S."/>
            <person name="Viragh M."/>
            <person name="Kuo A."/>
            <person name="Thoen E."/>
            <person name="Andreopoulos B."/>
            <person name="Lu D."/>
            <person name="Skrede I."/>
            <person name="Drula E."/>
            <person name="Henrissat B."/>
            <person name="Morin E."/>
            <person name="Kohler A."/>
            <person name="Barry K."/>
            <person name="LaButti K."/>
            <person name="Morin E."/>
            <person name="Salamov A."/>
            <person name="Lipzen A."/>
            <person name="Mereny Z."/>
            <person name="Hegedus B."/>
            <person name="Baldrian P."/>
            <person name="Stursova M."/>
            <person name="Weitz H."/>
            <person name="Taylor A."/>
            <person name="Grigoriev I.V."/>
            <person name="Nagy L.G."/>
            <person name="Martin F."/>
            <person name="Kauserud H."/>
        </authorList>
    </citation>
    <scope>NUCLEOTIDE SEQUENCE</scope>
    <source>
        <strain evidence="2">CBHHK200</strain>
    </source>
</reference>
<evidence type="ECO:0000256" key="1">
    <source>
        <dbReference type="SAM" id="MobiDB-lite"/>
    </source>
</evidence>
<organism evidence="2 3">
    <name type="scientific">Mycena alexandri</name>
    <dbReference type="NCBI Taxonomy" id="1745969"/>
    <lineage>
        <taxon>Eukaryota</taxon>
        <taxon>Fungi</taxon>
        <taxon>Dikarya</taxon>
        <taxon>Basidiomycota</taxon>
        <taxon>Agaricomycotina</taxon>
        <taxon>Agaricomycetes</taxon>
        <taxon>Agaricomycetidae</taxon>
        <taxon>Agaricales</taxon>
        <taxon>Marasmiineae</taxon>
        <taxon>Mycenaceae</taxon>
        <taxon>Mycena</taxon>
    </lineage>
</organism>
<sequence length="221" mass="25082">MRRRPEYSATERRGRTGSRESGVNSLRRWEREDGAQSARDDHIRECVAVELIAEIRPVERPHIQSRSSAEFVSTLSASTARPRPRRDEAREDPAVQDHEATEAGPCQVEVALNEVGHNGEPGGALRRRGVWPSKRWRGLEQEVISFKVLHRVAAEDQPFQHGKRARKLRGASTWVRRVVMDVQRDGNDTASARQFDCTSRELTVKLMKPEAKDEDESNVAL</sequence>